<gene>
    <name evidence="2" type="ORF">GSLYS_00010491001</name>
</gene>
<comment type="caution">
    <text evidence="2">The sequence shown here is derived from an EMBL/GenBank/DDBJ whole genome shotgun (WGS) entry which is preliminary data.</text>
</comment>
<dbReference type="EMBL" id="CAXITT010000233">
    <property type="protein sequence ID" value="CAL1536578.1"/>
    <property type="molecule type" value="Genomic_DNA"/>
</dbReference>
<reference evidence="2 3" key="1">
    <citation type="submission" date="2024-04" db="EMBL/GenBank/DDBJ databases">
        <authorList>
            <consortium name="Genoscope - CEA"/>
            <person name="William W."/>
        </authorList>
    </citation>
    <scope>NUCLEOTIDE SEQUENCE [LARGE SCALE GENOMIC DNA]</scope>
</reference>
<keyword evidence="3" id="KW-1185">Reference proteome</keyword>
<protein>
    <submittedName>
        <fullName evidence="2">Uncharacterized protein</fullName>
    </submittedName>
</protein>
<dbReference type="AlphaFoldDB" id="A0AAV2HW87"/>
<proteinExistence type="predicted"/>
<accession>A0AAV2HW87</accession>
<sequence length="289" mass="32712">VNADHKRLKRKYSSAAEEDHRGGAPSEPFVESQQRECRAEAHNKDFIFEEVKAKRPKLNTKPPQNLSETNVDLRNVDKLMEKTRSDASTLHEQSFAPLKTKNLNSSTESIVSVAVDKKIMNSSLNLKAVMRAPGKKACFKRMRTLQKNIRIACKETYLSAFEQEQDPQLKQLRQLANRLVNLENEGFKPFEIIEKIAKMEKVPIHWKKTGCTQTGLYSGGICLASVNCTGKAARVKVMCMALEKLLLPNFYITQISPDQFDFHSSGEMALICRNDTSLIQPSKCKTNYS</sequence>
<feature type="non-terminal residue" evidence="2">
    <location>
        <position position="289"/>
    </location>
</feature>
<evidence type="ECO:0000313" key="2">
    <source>
        <dbReference type="EMBL" id="CAL1536578.1"/>
    </source>
</evidence>
<feature type="region of interest" description="Disordered" evidence="1">
    <location>
        <begin position="1"/>
        <end position="34"/>
    </location>
</feature>
<evidence type="ECO:0000256" key="1">
    <source>
        <dbReference type="SAM" id="MobiDB-lite"/>
    </source>
</evidence>
<dbReference type="Proteomes" id="UP001497497">
    <property type="component" value="Unassembled WGS sequence"/>
</dbReference>
<name>A0AAV2HW87_LYMST</name>
<evidence type="ECO:0000313" key="3">
    <source>
        <dbReference type="Proteomes" id="UP001497497"/>
    </source>
</evidence>
<organism evidence="2 3">
    <name type="scientific">Lymnaea stagnalis</name>
    <name type="common">Great pond snail</name>
    <name type="synonym">Helix stagnalis</name>
    <dbReference type="NCBI Taxonomy" id="6523"/>
    <lineage>
        <taxon>Eukaryota</taxon>
        <taxon>Metazoa</taxon>
        <taxon>Spiralia</taxon>
        <taxon>Lophotrochozoa</taxon>
        <taxon>Mollusca</taxon>
        <taxon>Gastropoda</taxon>
        <taxon>Heterobranchia</taxon>
        <taxon>Euthyneura</taxon>
        <taxon>Panpulmonata</taxon>
        <taxon>Hygrophila</taxon>
        <taxon>Lymnaeoidea</taxon>
        <taxon>Lymnaeidae</taxon>
        <taxon>Lymnaea</taxon>
    </lineage>
</organism>
<feature type="non-terminal residue" evidence="2">
    <location>
        <position position="1"/>
    </location>
</feature>
<feature type="compositionally biased region" description="Basic residues" evidence="1">
    <location>
        <begin position="1"/>
        <end position="12"/>
    </location>
</feature>